<keyword evidence="1" id="KW-0732">Signal</keyword>
<dbReference type="AlphaFoldDB" id="A0A0B1SJU6"/>
<feature type="chain" id="PRO_5002064690" evidence="1">
    <location>
        <begin position="19"/>
        <end position="73"/>
    </location>
</feature>
<dbReference type="Proteomes" id="UP000053660">
    <property type="component" value="Unassembled WGS sequence"/>
</dbReference>
<feature type="signal peptide" evidence="1">
    <location>
        <begin position="1"/>
        <end position="18"/>
    </location>
</feature>
<organism evidence="2 3">
    <name type="scientific">Oesophagostomum dentatum</name>
    <name type="common">Nodular worm</name>
    <dbReference type="NCBI Taxonomy" id="61180"/>
    <lineage>
        <taxon>Eukaryota</taxon>
        <taxon>Metazoa</taxon>
        <taxon>Ecdysozoa</taxon>
        <taxon>Nematoda</taxon>
        <taxon>Chromadorea</taxon>
        <taxon>Rhabditida</taxon>
        <taxon>Rhabditina</taxon>
        <taxon>Rhabditomorpha</taxon>
        <taxon>Strongyloidea</taxon>
        <taxon>Strongylidae</taxon>
        <taxon>Oesophagostomum</taxon>
    </lineage>
</organism>
<sequence length="73" mass="8169">MSRAAFCLVFGFIAVVYATPFGGFGPPPPPPPCELPPFIDDLPEEAAQKIRDIWKDYKKGEKCYNEHGLTREV</sequence>
<dbReference type="EMBL" id="KN573143">
    <property type="protein sequence ID" value="KHJ83505.1"/>
    <property type="molecule type" value="Genomic_DNA"/>
</dbReference>
<protein>
    <submittedName>
        <fullName evidence="2">Uncharacterized protein</fullName>
    </submittedName>
</protein>
<evidence type="ECO:0000313" key="3">
    <source>
        <dbReference type="Proteomes" id="UP000053660"/>
    </source>
</evidence>
<dbReference type="OrthoDB" id="5894127at2759"/>
<evidence type="ECO:0000256" key="1">
    <source>
        <dbReference type="SAM" id="SignalP"/>
    </source>
</evidence>
<keyword evidence="3" id="KW-1185">Reference proteome</keyword>
<feature type="non-terminal residue" evidence="2">
    <location>
        <position position="73"/>
    </location>
</feature>
<evidence type="ECO:0000313" key="2">
    <source>
        <dbReference type="EMBL" id="KHJ83505.1"/>
    </source>
</evidence>
<name>A0A0B1SJU6_OESDE</name>
<reference evidence="2 3" key="1">
    <citation type="submission" date="2014-03" db="EMBL/GenBank/DDBJ databases">
        <title>Draft genome of the hookworm Oesophagostomum dentatum.</title>
        <authorList>
            <person name="Mitreva M."/>
        </authorList>
    </citation>
    <scope>NUCLEOTIDE SEQUENCE [LARGE SCALE GENOMIC DNA]</scope>
    <source>
        <strain evidence="2 3">OD-Hann</strain>
    </source>
</reference>
<proteinExistence type="predicted"/>
<gene>
    <name evidence="2" type="ORF">OESDEN_16796</name>
</gene>
<accession>A0A0B1SJU6</accession>